<keyword evidence="1" id="KW-1133">Transmembrane helix</keyword>
<reference evidence="2 3" key="1">
    <citation type="journal article" date="2012" name="Science">
        <title>Ecological populations of bacteria act as socially cohesive units of antibiotic production and resistance.</title>
        <authorList>
            <person name="Cordero O.X."/>
            <person name="Wildschutte H."/>
            <person name="Kirkup B."/>
            <person name="Proehl S."/>
            <person name="Ngo L."/>
            <person name="Hussain F."/>
            <person name="Le Roux F."/>
            <person name="Mincer T."/>
            <person name="Polz M.F."/>
        </authorList>
    </citation>
    <scope>NUCLEOTIDE SEQUENCE [LARGE SCALE GENOMIC DNA]</scope>
    <source>
        <strain evidence="2 3">5S-186</strain>
    </source>
</reference>
<evidence type="ECO:0000313" key="3">
    <source>
        <dbReference type="Proteomes" id="UP000095059"/>
    </source>
</evidence>
<keyword evidence="3" id="KW-1185">Reference proteome</keyword>
<comment type="caution">
    <text evidence="2">The sequence shown here is derived from an EMBL/GenBank/DDBJ whole genome shotgun (WGS) entry which is preliminary data.</text>
</comment>
<dbReference type="Proteomes" id="UP000095059">
    <property type="component" value="Unassembled WGS sequence"/>
</dbReference>
<organism evidence="2 3">
    <name type="scientific">Aliivibrio logei 5S-186</name>
    <dbReference type="NCBI Taxonomy" id="626086"/>
    <lineage>
        <taxon>Bacteria</taxon>
        <taxon>Pseudomonadati</taxon>
        <taxon>Pseudomonadota</taxon>
        <taxon>Gammaproteobacteria</taxon>
        <taxon>Vibrionales</taxon>
        <taxon>Vibrionaceae</taxon>
        <taxon>Aliivibrio</taxon>
    </lineage>
</organism>
<feature type="transmembrane region" description="Helical" evidence="1">
    <location>
        <begin position="24"/>
        <end position="53"/>
    </location>
</feature>
<name>A0ABX3AVT4_ALILO</name>
<dbReference type="EMBL" id="AJYJ02000098">
    <property type="protein sequence ID" value="OEF11904.1"/>
    <property type="molecule type" value="Genomic_DNA"/>
</dbReference>
<evidence type="ECO:0000256" key="1">
    <source>
        <dbReference type="SAM" id="Phobius"/>
    </source>
</evidence>
<proteinExistence type="predicted"/>
<keyword evidence="1" id="KW-0812">Transmembrane</keyword>
<sequence>MSEACGCSTVKNISSMALNVGMGMYGIGLILSPATGGLSVLLVGGAGFVWGIYGGDISNKVGSFAEGLIYD</sequence>
<keyword evidence="1" id="KW-0472">Membrane</keyword>
<evidence type="ECO:0000313" key="2">
    <source>
        <dbReference type="EMBL" id="OEF11904.1"/>
    </source>
</evidence>
<protein>
    <submittedName>
        <fullName evidence="2">Uncharacterized protein</fullName>
    </submittedName>
</protein>
<gene>
    <name evidence="2" type="ORF">A1Q5_10205</name>
</gene>
<accession>A0ABX3AVT4</accession>